<keyword evidence="1" id="KW-1133">Transmembrane helix</keyword>
<dbReference type="CTD" id="9944982"/>
<dbReference type="EMBL" id="JH712242">
    <property type="protein sequence ID" value="EFO20925.1"/>
    <property type="molecule type" value="Genomic_DNA"/>
</dbReference>
<feature type="transmembrane region" description="Helical" evidence="1">
    <location>
        <begin position="53"/>
        <end position="77"/>
    </location>
</feature>
<accession>A0A1S0TVI8</accession>
<dbReference type="AlphaFoldDB" id="A0A1S0TVI8"/>
<organism evidence="2">
    <name type="scientific">Loa loa</name>
    <name type="common">Eye worm</name>
    <name type="synonym">Filaria loa</name>
    <dbReference type="NCBI Taxonomy" id="7209"/>
    <lineage>
        <taxon>Eukaryota</taxon>
        <taxon>Metazoa</taxon>
        <taxon>Ecdysozoa</taxon>
        <taxon>Nematoda</taxon>
        <taxon>Chromadorea</taxon>
        <taxon>Rhabditida</taxon>
        <taxon>Spirurina</taxon>
        <taxon>Spiruromorpha</taxon>
        <taxon>Filarioidea</taxon>
        <taxon>Onchocercidae</taxon>
        <taxon>Loa</taxon>
    </lineage>
</organism>
<dbReference type="RefSeq" id="XP_003143144.1">
    <property type="nucleotide sequence ID" value="XM_003143096.1"/>
</dbReference>
<evidence type="ECO:0000313" key="2">
    <source>
        <dbReference type="EMBL" id="EFO20925.1"/>
    </source>
</evidence>
<keyword evidence="1" id="KW-0472">Membrane</keyword>
<sequence>MPKDMNTISHRDFQSNINQISGPQRCSHFMVSVGHVIVAQRGLWTDLAGRGLLTLKLSGCGAFVVVVVMLLLVGILIRLQRKSTVLGNFGTNYLWLSFPAKLSPSVQHFLRLFVLFDT</sequence>
<reference evidence="2" key="1">
    <citation type="submission" date="2012-04" db="EMBL/GenBank/DDBJ databases">
        <title>The Genome Sequence of Loa loa.</title>
        <authorList>
            <consortium name="The Broad Institute Genome Sequencing Platform"/>
            <consortium name="Broad Institute Genome Sequencing Center for Infectious Disease"/>
            <person name="Nutman T.B."/>
            <person name="Fink D.L."/>
            <person name="Russ C."/>
            <person name="Young S."/>
            <person name="Zeng Q."/>
            <person name="Gargeya S."/>
            <person name="Alvarado L."/>
            <person name="Berlin A."/>
            <person name="Chapman S.B."/>
            <person name="Chen Z."/>
            <person name="Freedman E."/>
            <person name="Gellesch M."/>
            <person name="Goldberg J."/>
            <person name="Griggs A."/>
            <person name="Gujja S."/>
            <person name="Heilman E.R."/>
            <person name="Heiman D."/>
            <person name="Howarth C."/>
            <person name="Mehta T."/>
            <person name="Neiman D."/>
            <person name="Pearson M."/>
            <person name="Roberts A."/>
            <person name="Saif S."/>
            <person name="Shea T."/>
            <person name="Shenoy N."/>
            <person name="Sisk P."/>
            <person name="Stolte C."/>
            <person name="Sykes S."/>
            <person name="White J."/>
            <person name="Yandava C."/>
            <person name="Haas B."/>
            <person name="Henn M.R."/>
            <person name="Nusbaum C."/>
            <person name="Birren B."/>
        </authorList>
    </citation>
    <scope>NUCLEOTIDE SEQUENCE [LARGE SCALE GENOMIC DNA]</scope>
</reference>
<dbReference type="GeneID" id="9944982"/>
<gene>
    <name evidence="2" type="ORF">LOAG_07563</name>
</gene>
<dbReference type="OMA" id="NTISHRD"/>
<name>A0A1S0TVI8_LOALO</name>
<dbReference type="KEGG" id="loa:LOAG_07563"/>
<protein>
    <submittedName>
        <fullName evidence="2">Uncharacterized protein</fullName>
    </submittedName>
</protein>
<keyword evidence="1" id="KW-0812">Transmembrane</keyword>
<dbReference type="InParanoid" id="A0A1S0TVI8"/>
<evidence type="ECO:0000256" key="1">
    <source>
        <dbReference type="SAM" id="Phobius"/>
    </source>
</evidence>
<proteinExistence type="predicted"/>